<dbReference type="AlphaFoldDB" id="A0A5J6MFE9"/>
<proteinExistence type="predicted"/>
<dbReference type="Proteomes" id="UP000326202">
    <property type="component" value="Chromosome"/>
</dbReference>
<evidence type="ECO:0000313" key="2">
    <source>
        <dbReference type="Proteomes" id="UP000326202"/>
    </source>
</evidence>
<reference evidence="1 2" key="1">
    <citation type="submission" date="2019-08" db="EMBL/GenBank/DDBJ databases">
        <title>Hyperibacter terrae gen. nov., sp. nov. and Hyperibacter viscosus sp. nov., two new members in the family Rhodospirillaceae isolated from the rhizosphere of Hypericum perforatum.</title>
        <authorList>
            <person name="Noviana Z."/>
        </authorList>
    </citation>
    <scope>NUCLEOTIDE SEQUENCE [LARGE SCALE GENOMIC DNA]</scope>
    <source>
        <strain evidence="1 2">R5913</strain>
    </source>
</reference>
<evidence type="ECO:0000313" key="1">
    <source>
        <dbReference type="EMBL" id="QEX14970.1"/>
    </source>
</evidence>
<protein>
    <submittedName>
        <fullName evidence="1">Uncharacterized protein</fullName>
    </submittedName>
</protein>
<dbReference type="EMBL" id="CP042906">
    <property type="protein sequence ID" value="QEX14970.1"/>
    <property type="molecule type" value="Genomic_DNA"/>
</dbReference>
<accession>A0A5J6MFE9</accession>
<dbReference type="KEGG" id="htq:FRZ44_02500"/>
<keyword evidence="2" id="KW-1185">Reference proteome</keyword>
<sequence>MANITLSIRLGPLVHFEVVGDSCEEISRALHGFEHLNKTVGTMFSDLAERVYPDLEKAAEAGKPRESGESAS</sequence>
<organism evidence="1 2">
    <name type="scientific">Hypericibacter terrae</name>
    <dbReference type="NCBI Taxonomy" id="2602015"/>
    <lineage>
        <taxon>Bacteria</taxon>
        <taxon>Pseudomonadati</taxon>
        <taxon>Pseudomonadota</taxon>
        <taxon>Alphaproteobacteria</taxon>
        <taxon>Rhodospirillales</taxon>
        <taxon>Dongiaceae</taxon>
        <taxon>Hypericibacter</taxon>
    </lineage>
</organism>
<dbReference type="OrthoDB" id="7376242at2"/>
<name>A0A5J6MFE9_9PROT</name>
<gene>
    <name evidence="1" type="ORF">FRZ44_02500</name>
</gene>
<dbReference type="RefSeq" id="WP_151175471.1">
    <property type="nucleotide sequence ID" value="NZ_CP042906.1"/>
</dbReference>